<organism evidence="1 2">
    <name type="scientific">Hymenobacter volaticus</name>
    <dbReference type="NCBI Taxonomy" id="2932254"/>
    <lineage>
        <taxon>Bacteria</taxon>
        <taxon>Pseudomonadati</taxon>
        <taxon>Bacteroidota</taxon>
        <taxon>Cytophagia</taxon>
        <taxon>Cytophagales</taxon>
        <taxon>Hymenobacteraceae</taxon>
        <taxon>Hymenobacter</taxon>
    </lineage>
</organism>
<evidence type="ECO:0000313" key="2">
    <source>
        <dbReference type="Proteomes" id="UP000830401"/>
    </source>
</evidence>
<geneLocation type="plasmid" evidence="1 2">
    <name>unnamed4</name>
</geneLocation>
<protein>
    <recommendedName>
        <fullName evidence="3">STAS/SEC14 domain-containing protein</fullName>
    </recommendedName>
</protein>
<name>A0ABY4GEE5_9BACT</name>
<reference evidence="1" key="1">
    <citation type="submission" date="2022-04" db="EMBL/GenBank/DDBJ databases">
        <title>Hymenobacter sp. isolated from the air.</title>
        <authorList>
            <person name="Won M."/>
            <person name="Lee C.-M."/>
            <person name="Woen H.-Y."/>
            <person name="Kwon S.-W."/>
        </authorList>
    </citation>
    <scope>NUCLEOTIDE SEQUENCE</scope>
    <source>
        <strain evidence="1">5420S-77</strain>
        <plasmid evidence="1">unnamed4</plasmid>
    </source>
</reference>
<evidence type="ECO:0000313" key="1">
    <source>
        <dbReference type="EMBL" id="UOQ69228.1"/>
    </source>
</evidence>
<keyword evidence="2" id="KW-1185">Reference proteome</keyword>
<accession>A0ABY4GEE5</accession>
<sequence>MLNSTYRIYYENAVGRVVDDPLGFARLTYQSSVRVADSFHAFLGHVTRLMARRGDGCLLVDQRRMSPFTPDEQRYVIEQWLPRTVQEGGYRYGAVIVAEDVFARLATASVVTAVRELPMQYRYFEQEAEAIAWLLHQQRQG</sequence>
<dbReference type="RefSeq" id="WP_245126982.1">
    <property type="nucleotide sequence ID" value="NZ_CP095065.1"/>
</dbReference>
<keyword evidence="1" id="KW-0614">Plasmid</keyword>
<gene>
    <name evidence="1" type="ORF">MUN86_27630</name>
</gene>
<dbReference type="InterPro" id="IPR021866">
    <property type="entry name" value="SpoIIAA-like"/>
</dbReference>
<dbReference type="Proteomes" id="UP000830401">
    <property type="component" value="Plasmid unnamed4"/>
</dbReference>
<dbReference type="EMBL" id="CP095065">
    <property type="protein sequence ID" value="UOQ69228.1"/>
    <property type="molecule type" value="Genomic_DNA"/>
</dbReference>
<dbReference type="Pfam" id="PF11964">
    <property type="entry name" value="SpoIIAA-like"/>
    <property type="match status" value="1"/>
</dbReference>
<proteinExistence type="predicted"/>
<evidence type="ECO:0008006" key="3">
    <source>
        <dbReference type="Google" id="ProtNLM"/>
    </source>
</evidence>